<evidence type="ECO:0000256" key="6">
    <source>
        <dbReference type="ARBA" id="ARBA00022679"/>
    </source>
</evidence>
<feature type="compositionally biased region" description="Basic and acidic residues" evidence="19">
    <location>
        <begin position="642"/>
        <end position="657"/>
    </location>
</feature>
<keyword evidence="14 20" id="KW-0472">Membrane</keyword>
<feature type="compositionally biased region" description="Low complexity" evidence="19">
    <location>
        <begin position="500"/>
        <end position="545"/>
    </location>
</feature>
<feature type="compositionally biased region" description="Polar residues" evidence="19">
    <location>
        <begin position="599"/>
        <end position="627"/>
    </location>
</feature>
<gene>
    <name evidence="22" type="ORF">BOKJ2_LOCUS11926</name>
</gene>
<dbReference type="OrthoDB" id="7759664at2759"/>
<dbReference type="Proteomes" id="UP000614601">
    <property type="component" value="Unassembled WGS sequence"/>
</dbReference>
<evidence type="ECO:0000256" key="3">
    <source>
        <dbReference type="ARBA" id="ARBA00004906"/>
    </source>
</evidence>
<evidence type="ECO:0000313" key="23">
    <source>
        <dbReference type="Proteomes" id="UP000614601"/>
    </source>
</evidence>
<feature type="transmembrane region" description="Helical" evidence="20">
    <location>
        <begin position="48"/>
        <end position="67"/>
    </location>
</feature>
<dbReference type="GO" id="GO:0036503">
    <property type="term" value="P:ERAD pathway"/>
    <property type="evidence" value="ECO:0007669"/>
    <property type="project" value="TreeGrafter"/>
</dbReference>
<dbReference type="Proteomes" id="UP000783686">
    <property type="component" value="Unassembled WGS sequence"/>
</dbReference>
<dbReference type="InterPro" id="IPR058051">
    <property type="entry name" value="Znf_RING_synoviolin"/>
</dbReference>
<evidence type="ECO:0000256" key="20">
    <source>
        <dbReference type="SAM" id="Phobius"/>
    </source>
</evidence>
<feature type="region of interest" description="Disordered" evidence="19">
    <location>
        <begin position="496"/>
        <end position="657"/>
    </location>
</feature>
<dbReference type="GO" id="GO:0043161">
    <property type="term" value="P:proteasome-mediated ubiquitin-dependent protein catabolic process"/>
    <property type="evidence" value="ECO:0007669"/>
    <property type="project" value="TreeGrafter"/>
</dbReference>
<dbReference type="AlphaFoldDB" id="A0A811LG36"/>
<evidence type="ECO:0000256" key="13">
    <source>
        <dbReference type="ARBA" id="ARBA00022989"/>
    </source>
</evidence>
<protein>
    <recommendedName>
        <fullName evidence="15">E3 ubiquitin-protein ligase hrd-1</fullName>
        <ecNumber evidence="5">2.3.2.27</ecNumber>
    </recommendedName>
    <alternativeName>
        <fullName evidence="17">RING-type E3 ubiquitin transferase hrd-1</fullName>
    </alternativeName>
    <alternativeName>
        <fullName evidence="16">Suppressor/enhancer of lin-12</fullName>
    </alternativeName>
</protein>
<dbReference type="UniPathway" id="UPA00143"/>
<evidence type="ECO:0000256" key="17">
    <source>
        <dbReference type="ARBA" id="ARBA00078468"/>
    </source>
</evidence>
<dbReference type="GO" id="GO:0005789">
    <property type="term" value="C:endoplasmic reticulum membrane"/>
    <property type="evidence" value="ECO:0007669"/>
    <property type="project" value="UniProtKB-SubCell"/>
</dbReference>
<dbReference type="GO" id="GO:0061630">
    <property type="term" value="F:ubiquitin protein ligase activity"/>
    <property type="evidence" value="ECO:0007669"/>
    <property type="project" value="UniProtKB-EC"/>
</dbReference>
<evidence type="ECO:0000256" key="4">
    <source>
        <dbReference type="ARBA" id="ARBA00010089"/>
    </source>
</evidence>
<keyword evidence="9 18" id="KW-0863">Zinc-finger</keyword>
<evidence type="ECO:0000313" key="22">
    <source>
        <dbReference type="EMBL" id="CAD5226135.1"/>
    </source>
</evidence>
<keyword evidence="11" id="KW-0256">Endoplasmic reticulum</keyword>
<name>A0A811LG36_9BILA</name>
<evidence type="ECO:0000256" key="9">
    <source>
        <dbReference type="ARBA" id="ARBA00022771"/>
    </source>
</evidence>
<dbReference type="CDD" id="cd16479">
    <property type="entry name" value="RING-H2_synoviolin"/>
    <property type="match status" value="1"/>
</dbReference>
<keyword evidence="23" id="KW-1185">Reference proteome</keyword>
<comment type="pathway">
    <text evidence="3">Protein modification; protein ubiquitination.</text>
</comment>
<dbReference type="SMART" id="SM00184">
    <property type="entry name" value="RING"/>
    <property type="match status" value="1"/>
</dbReference>
<comment type="catalytic activity">
    <reaction evidence="1">
        <text>S-ubiquitinyl-[E2 ubiquitin-conjugating enzyme]-L-cysteine + [acceptor protein]-L-lysine = [E2 ubiquitin-conjugating enzyme]-L-cysteine + N(6)-ubiquitinyl-[acceptor protein]-L-lysine.</text>
        <dbReference type="EC" id="2.3.2.27"/>
    </reaction>
</comment>
<dbReference type="PROSITE" id="PS50089">
    <property type="entry name" value="ZF_RING_2"/>
    <property type="match status" value="1"/>
</dbReference>
<evidence type="ECO:0000256" key="14">
    <source>
        <dbReference type="ARBA" id="ARBA00023136"/>
    </source>
</evidence>
<reference evidence="22" key="1">
    <citation type="submission" date="2020-09" db="EMBL/GenBank/DDBJ databases">
        <authorList>
            <person name="Kikuchi T."/>
        </authorList>
    </citation>
    <scope>NUCLEOTIDE SEQUENCE</scope>
    <source>
        <strain evidence="22">SH1</strain>
    </source>
</reference>
<dbReference type="PANTHER" id="PTHR22763">
    <property type="entry name" value="RING ZINC FINGER PROTEIN"/>
    <property type="match status" value="1"/>
</dbReference>
<comment type="similarity">
    <text evidence="4">Belongs to the HRD1 family.</text>
</comment>
<evidence type="ECO:0000256" key="19">
    <source>
        <dbReference type="SAM" id="MobiDB-lite"/>
    </source>
</evidence>
<evidence type="ECO:0000256" key="10">
    <source>
        <dbReference type="ARBA" id="ARBA00022786"/>
    </source>
</evidence>
<dbReference type="FunFam" id="3.30.40.10:FF:000088">
    <property type="entry name" value="E3 ubiquitin-protein ligase synoviolin"/>
    <property type="match status" value="1"/>
</dbReference>
<comment type="caution">
    <text evidence="22">The sequence shown here is derived from an EMBL/GenBank/DDBJ whole genome shotgun (WGS) entry which is preliminary data.</text>
</comment>
<dbReference type="EMBL" id="CAJFDH010000005">
    <property type="protein sequence ID" value="CAD5226135.1"/>
    <property type="molecule type" value="Genomic_DNA"/>
</dbReference>
<evidence type="ECO:0000259" key="21">
    <source>
        <dbReference type="PROSITE" id="PS50089"/>
    </source>
</evidence>
<keyword evidence="7 20" id="KW-0812">Transmembrane</keyword>
<evidence type="ECO:0000256" key="5">
    <source>
        <dbReference type="ARBA" id="ARBA00012483"/>
    </source>
</evidence>
<feature type="transmembrane region" description="Helical" evidence="20">
    <location>
        <begin position="170"/>
        <end position="192"/>
    </location>
</feature>
<evidence type="ECO:0000256" key="15">
    <source>
        <dbReference type="ARBA" id="ARBA00070586"/>
    </source>
</evidence>
<dbReference type="Pfam" id="PF25563">
    <property type="entry name" value="TPR_SYVN1_N"/>
    <property type="match status" value="1"/>
</dbReference>
<comment type="subcellular location">
    <subcellularLocation>
        <location evidence="2">Endoplasmic reticulum membrane</location>
        <topology evidence="2">Multi-pass membrane protein</topology>
    </subcellularLocation>
</comment>
<dbReference type="InterPro" id="IPR013083">
    <property type="entry name" value="Znf_RING/FYVE/PHD"/>
</dbReference>
<feature type="transmembrane region" description="Helical" evidence="20">
    <location>
        <begin position="103"/>
        <end position="122"/>
    </location>
</feature>
<evidence type="ECO:0000256" key="16">
    <source>
        <dbReference type="ARBA" id="ARBA00075113"/>
    </source>
</evidence>
<feature type="transmembrane region" description="Helical" evidence="20">
    <location>
        <begin position="134"/>
        <end position="158"/>
    </location>
</feature>
<keyword evidence="8" id="KW-0479">Metal-binding</keyword>
<evidence type="ECO:0000256" key="2">
    <source>
        <dbReference type="ARBA" id="ARBA00004477"/>
    </source>
</evidence>
<dbReference type="EMBL" id="CAJFCW020000005">
    <property type="protein sequence ID" value="CAG9121808.1"/>
    <property type="molecule type" value="Genomic_DNA"/>
</dbReference>
<sequence>MARITPTMVVATSLILTIVTVTKAFMLKKQFYPSVVHLTKDGGSMAVLYFQGAVLGYLLFTFFRWIFFGQLRVAETEHALDRFWHAIVETCLAFTVFRDDFSPKFVIQFVVLFFFKGFHWLAEDRVDFMERSPLITFIFHARIMGIVAVLAAVDSYFISNAYFTTVLRGASVQIVFGFEYAVLLTMIFHIAMKYLLHMHDLRSVHPWEAKAVYMLYTELVITALRFILYFAFCMVMMRLHTFPLFAIRPLYLTLRSLRKAGNDVIQSRRAIHAMNNLYPLATERELTEGDNICIICREEMTLDASPKKLPCGHIFHPNCLRSWFQRQQTCPTCRTDVLGAAPGPQQAPLPGQPPIDGGLAAFLANMGLPQLQQAQQQRQQPQVNLDGNQLRVNLGQIFGNGGPQMQIIAGMGGQPHVHQQQQPVNGPFVFPTPHPFPAPPSYSGLNAVELAELEGQSRAAMEARLQALYNINTLLEAATLQFQQYLSVAPNIPMPNFPHDGGNNTGTDGTNGTNENSNLGGNGSNSSNRSTDGSNGTNNGTNGLTGTNGPGTTGTVDNTNAQASSSGSFSTSQGNLNGTFGTGTQSGTSGTQPGTHGTASNSGSRSKLLGNTSTGLETSTSSQQRTSGLDAGSTEDSPNAAHNEELRRRRLAAFDRP</sequence>
<evidence type="ECO:0000256" key="18">
    <source>
        <dbReference type="PROSITE-ProRule" id="PRU00175"/>
    </source>
</evidence>
<keyword evidence="6" id="KW-0808">Transferase</keyword>
<evidence type="ECO:0000256" key="7">
    <source>
        <dbReference type="ARBA" id="ARBA00022692"/>
    </source>
</evidence>
<dbReference type="GO" id="GO:0008270">
    <property type="term" value="F:zinc ion binding"/>
    <property type="evidence" value="ECO:0007669"/>
    <property type="project" value="UniProtKB-KW"/>
</dbReference>
<dbReference type="PANTHER" id="PTHR22763:SF184">
    <property type="entry name" value="E3 UBIQUITIN-PROTEIN LIGASE SYNOVIOLIN"/>
    <property type="match status" value="1"/>
</dbReference>
<proteinExistence type="inferred from homology"/>
<dbReference type="GO" id="GO:0016567">
    <property type="term" value="P:protein ubiquitination"/>
    <property type="evidence" value="ECO:0007669"/>
    <property type="project" value="UniProtKB-UniPathway"/>
</dbReference>
<dbReference type="Gene3D" id="3.30.40.10">
    <property type="entry name" value="Zinc/RING finger domain, C3HC4 (zinc finger)"/>
    <property type="match status" value="1"/>
</dbReference>
<keyword evidence="13 20" id="KW-1133">Transmembrane helix</keyword>
<feature type="transmembrane region" description="Helical" evidence="20">
    <location>
        <begin position="213"/>
        <end position="237"/>
    </location>
</feature>
<evidence type="ECO:0000256" key="8">
    <source>
        <dbReference type="ARBA" id="ARBA00022723"/>
    </source>
</evidence>
<evidence type="ECO:0000256" key="12">
    <source>
        <dbReference type="ARBA" id="ARBA00022833"/>
    </source>
</evidence>
<organism evidence="22 23">
    <name type="scientific">Bursaphelenchus okinawaensis</name>
    <dbReference type="NCBI Taxonomy" id="465554"/>
    <lineage>
        <taxon>Eukaryota</taxon>
        <taxon>Metazoa</taxon>
        <taxon>Ecdysozoa</taxon>
        <taxon>Nematoda</taxon>
        <taxon>Chromadorea</taxon>
        <taxon>Rhabditida</taxon>
        <taxon>Tylenchina</taxon>
        <taxon>Tylenchomorpha</taxon>
        <taxon>Aphelenchoidea</taxon>
        <taxon>Aphelenchoididae</taxon>
        <taxon>Bursaphelenchus</taxon>
    </lineage>
</organism>
<dbReference type="InterPro" id="IPR057992">
    <property type="entry name" value="TPR_SYVN1_N"/>
</dbReference>
<dbReference type="InterPro" id="IPR001841">
    <property type="entry name" value="Znf_RING"/>
</dbReference>
<dbReference type="SUPFAM" id="SSF57850">
    <property type="entry name" value="RING/U-box"/>
    <property type="match status" value="1"/>
</dbReference>
<feature type="compositionally biased region" description="Low complexity" evidence="19">
    <location>
        <begin position="553"/>
        <end position="598"/>
    </location>
</feature>
<dbReference type="EC" id="2.3.2.27" evidence="5"/>
<dbReference type="Pfam" id="PF13639">
    <property type="entry name" value="zf-RING_2"/>
    <property type="match status" value="1"/>
</dbReference>
<dbReference type="InterPro" id="IPR050731">
    <property type="entry name" value="HRD1_E3_ubiq-ligases"/>
</dbReference>
<evidence type="ECO:0000256" key="1">
    <source>
        <dbReference type="ARBA" id="ARBA00000900"/>
    </source>
</evidence>
<evidence type="ECO:0000256" key="11">
    <source>
        <dbReference type="ARBA" id="ARBA00022824"/>
    </source>
</evidence>
<feature type="domain" description="RING-type" evidence="21">
    <location>
        <begin position="293"/>
        <end position="334"/>
    </location>
</feature>
<keyword evidence="10" id="KW-0833">Ubl conjugation pathway</keyword>
<accession>A0A811LG36</accession>
<keyword evidence="12" id="KW-0862">Zinc</keyword>